<feature type="region of interest" description="Disordered" evidence="1">
    <location>
        <begin position="47"/>
        <end position="98"/>
    </location>
</feature>
<dbReference type="EMBL" id="VBSB01000015">
    <property type="protein sequence ID" value="NTY62477.1"/>
    <property type="molecule type" value="Genomic_DNA"/>
</dbReference>
<dbReference type="RefSeq" id="WP_174400173.1">
    <property type="nucleotide sequence ID" value="NZ_VBSB01000015.1"/>
</dbReference>
<evidence type="ECO:0000313" key="3">
    <source>
        <dbReference type="EMBL" id="NTY62477.1"/>
    </source>
</evidence>
<accession>A0ABX2K413</accession>
<evidence type="ECO:0000256" key="1">
    <source>
        <dbReference type="SAM" id="MobiDB-lite"/>
    </source>
</evidence>
<proteinExistence type="predicted"/>
<protein>
    <recommendedName>
        <fullName evidence="5">PE domain-containing protein</fullName>
    </recommendedName>
</protein>
<evidence type="ECO:0000313" key="4">
    <source>
        <dbReference type="Proteomes" id="UP000708347"/>
    </source>
</evidence>
<evidence type="ECO:0008006" key="5">
    <source>
        <dbReference type="Google" id="ProtNLM"/>
    </source>
</evidence>
<sequence length="312" mass="30259">MATGTTKTATRGRNRTLGVKTWLGAGALTVGVGAALAAGSAVAQADTGGHQASSSASSSSSSKPDAGPTRSTGVASAKRVSAPVAKVANSKPAAASKTATANVTIPPINQTIDTPFGPISFVANVTAPTPPDSGAVTVDVTAKTPLGGAKFALNGTSTFTATPTPTSTTALTDGTIEVPPAVAFAASAAGAFVGAGISAADSLQAFVSAAQSGNVVGAFVAWASAAPKFTNALLFGTSTLDLPLPTGGTGPAIMAHIPVGGFFSAPRSLSVSWDEYSTTQSGVTVTLSAGDIVFAGSKFGGAAPAFLKIFGL</sequence>
<gene>
    <name evidence="3" type="ORF">FEG63_23345</name>
</gene>
<evidence type="ECO:0000256" key="2">
    <source>
        <dbReference type="SAM" id="SignalP"/>
    </source>
</evidence>
<feature type="compositionally biased region" description="Low complexity" evidence="1">
    <location>
        <begin position="88"/>
        <end position="98"/>
    </location>
</feature>
<organism evidence="3 4">
    <name type="scientific">Mycolicibacterium sphagni</name>
    <dbReference type="NCBI Taxonomy" id="1786"/>
    <lineage>
        <taxon>Bacteria</taxon>
        <taxon>Bacillati</taxon>
        <taxon>Actinomycetota</taxon>
        <taxon>Actinomycetes</taxon>
        <taxon>Mycobacteriales</taxon>
        <taxon>Mycobacteriaceae</taxon>
        <taxon>Mycolicibacterium</taxon>
    </lineage>
</organism>
<name>A0ABX2K413_9MYCO</name>
<reference evidence="3 4" key="1">
    <citation type="submission" date="2019-05" db="EMBL/GenBank/DDBJ databases">
        <title>Mycolicibacterium sphagni ENV482 genome assembly.</title>
        <authorList>
            <person name="Chen W."/>
            <person name="Faulkner N.W."/>
            <person name="Hyman M.R."/>
        </authorList>
    </citation>
    <scope>NUCLEOTIDE SEQUENCE [LARGE SCALE GENOMIC DNA]</scope>
    <source>
        <strain evidence="3 4">ENV482</strain>
    </source>
</reference>
<keyword evidence="4" id="KW-1185">Reference proteome</keyword>
<feature type="chain" id="PRO_5045893399" description="PE domain-containing protein" evidence="2">
    <location>
        <begin position="46"/>
        <end position="312"/>
    </location>
</feature>
<feature type="signal peptide" evidence="2">
    <location>
        <begin position="1"/>
        <end position="45"/>
    </location>
</feature>
<dbReference type="Proteomes" id="UP000708347">
    <property type="component" value="Unassembled WGS sequence"/>
</dbReference>
<comment type="caution">
    <text evidence="3">The sequence shown here is derived from an EMBL/GenBank/DDBJ whole genome shotgun (WGS) entry which is preliminary data.</text>
</comment>
<feature type="compositionally biased region" description="Low complexity" evidence="1">
    <location>
        <begin position="52"/>
        <end position="62"/>
    </location>
</feature>
<keyword evidence="2" id="KW-0732">Signal</keyword>